<dbReference type="PRINTS" id="PR00081">
    <property type="entry name" value="GDHRDH"/>
</dbReference>
<dbReference type="RefSeq" id="WP_117600294.1">
    <property type="nucleotide sequence ID" value="NZ_JAMOYZ010000031.1"/>
</dbReference>
<dbReference type="Proteomes" id="UP000260759">
    <property type="component" value="Unassembled WGS sequence"/>
</dbReference>
<dbReference type="GO" id="GO:0032787">
    <property type="term" value="P:monocarboxylic acid metabolic process"/>
    <property type="evidence" value="ECO:0007669"/>
    <property type="project" value="UniProtKB-ARBA"/>
</dbReference>
<dbReference type="AlphaFoldDB" id="A0A3E5EZJ1"/>
<gene>
    <name evidence="3" type="ORF">DXB37_09275</name>
</gene>
<sequence length="248" mass="27049">MKEFENKVVCITGADGGIGREITKKFAAEGATFIFCSLMETPQYNEFLASLKKIYNVEYHSFYFDFSDEESIKVALKEIKSLKLKINVLINNAGIPHLAILPFTKMSDVKKVFQVNYFAQLQITQGLLGCLARDGESVILNAASIAGIDGDIGNVVYGATKASMILFTKVLSKELASMNIRVNAVAPGLTDTAFANAMGDKAKASMEEISAMHRMATPQEIANIYYFLASEEASFINGQVVRVDGGVK</sequence>
<dbReference type="Gene3D" id="3.40.50.720">
    <property type="entry name" value="NAD(P)-binding Rossmann-like Domain"/>
    <property type="match status" value="1"/>
</dbReference>
<evidence type="ECO:0000313" key="4">
    <source>
        <dbReference type="Proteomes" id="UP000260759"/>
    </source>
</evidence>
<dbReference type="InterPro" id="IPR020904">
    <property type="entry name" value="Sc_DH/Rdtase_CS"/>
</dbReference>
<accession>A0A3E5EZJ1</accession>
<keyword evidence="2" id="KW-0560">Oxidoreductase</keyword>
<evidence type="ECO:0000256" key="2">
    <source>
        <dbReference type="ARBA" id="ARBA00023002"/>
    </source>
</evidence>
<reference evidence="3 4" key="1">
    <citation type="submission" date="2018-08" db="EMBL/GenBank/DDBJ databases">
        <title>A genome reference for cultivated species of the human gut microbiota.</title>
        <authorList>
            <person name="Zou Y."/>
            <person name="Xue W."/>
            <person name="Luo G."/>
        </authorList>
    </citation>
    <scope>NUCLEOTIDE SEQUENCE [LARGE SCALE GENOMIC DNA]</scope>
    <source>
        <strain evidence="3 4">OM03-4</strain>
    </source>
</reference>
<dbReference type="SUPFAM" id="SSF51735">
    <property type="entry name" value="NAD(P)-binding Rossmann-fold domains"/>
    <property type="match status" value="1"/>
</dbReference>
<dbReference type="InterPro" id="IPR050259">
    <property type="entry name" value="SDR"/>
</dbReference>
<comment type="similarity">
    <text evidence="1">Belongs to the short-chain dehydrogenases/reductases (SDR) family.</text>
</comment>
<protein>
    <submittedName>
        <fullName evidence="3">SDR family NAD(P)-dependent oxidoreductase</fullName>
    </submittedName>
</protein>
<evidence type="ECO:0000256" key="1">
    <source>
        <dbReference type="ARBA" id="ARBA00006484"/>
    </source>
</evidence>
<dbReference type="EMBL" id="QSVA01000007">
    <property type="protein sequence ID" value="RGN94250.1"/>
    <property type="molecule type" value="Genomic_DNA"/>
</dbReference>
<dbReference type="GO" id="GO:0016491">
    <property type="term" value="F:oxidoreductase activity"/>
    <property type="evidence" value="ECO:0007669"/>
    <property type="project" value="UniProtKB-KW"/>
</dbReference>
<dbReference type="FunFam" id="3.40.50.720:FF:000173">
    <property type="entry name" value="3-oxoacyl-[acyl-carrier protein] reductase"/>
    <property type="match status" value="1"/>
</dbReference>
<dbReference type="Pfam" id="PF13561">
    <property type="entry name" value="adh_short_C2"/>
    <property type="match status" value="1"/>
</dbReference>
<dbReference type="PANTHER" id="PTHR42879">
    <property type="entry name" value="3-OXOACYL-(ACYL-CARRIER-PROTEIN) REDUCTASE"/>
    <property type="match status" value="1"/>
</dbReference>
<comment type="caution">
    <text evidence="3">The sequence shown here is derived from an EMBL/GenBank/DDBJ whole genome shotgun (WGS) entry which is preliminary data.</text>
</comment>
<dbReference type="PANTHER" id="PTHR42879:SF2">
    <property type="entry name" value="3-OXOACYL-[ACYL-CARRIER-PROTEIN] REDUCTASE FABG"/>
    <property type="match status" value="1"/>
</dbReference>
<dbReference type="PROSITE" id="PS00061">
    <property type="entry name" value="ADH_SHORT"/>
    <property type="match status" value="1"/>
</dbReference>
<name>A0A3E5EZJ1_BACUN</name>
<dbReference type="PRINTS" id="PR00080">
    <property type="entry name" value="SDRFAMILY"/>
</dbReference>
<evidence type="ECO:0000313" key="3">
    <source>
        <dbReference type="EMBL" id="RGN94250.1"/>
    </source>
</evidence>
<dbReference type="InterPro" id="IPR036291">
    <property type="entry name" value="NAD(P)-bd_dom_sf"/>
</dbReference>
<proteinExistence type="inferred from homology"/>
<organism evidence="3 4">
    <name type="scientific">Bacteroides uniformis</name>
    <dbReference type="NCBI Taxonomy" id="820"/>
    <lineage>
        <taxon>Bacteria</taxon>
        <taxon>Pseudomonadati</taxon>
        <taxon>Bacteroidota</taxon>
        <taxon>Bacteroidia</taxon>
        <taxon>Bacteroidales</taxon>
        <taxon>Bacteroidaceae</taxon>
        <taxon>Bacteroides</taxon>
    </lineage>
</organism>
<dbReference type="CDD" id="cd05233">
    <property type="entry name" value="SDR_c"/>
    <property type="match status" value="1"/>
</dbReference>
<dbReference type="InterPro" id="IPR002347">
    <property type="entry name" value="SDR_fam"/>
</dbReference>